<feature type="non-terminal residue" evidence="1">
    <location>
        <position position="57"/>
    </location>
</feature>
<protein>
    <submittedName>
        <fullName evidence="1">Uncharacterized protein</fullName>
    </submittedName>
</protein>
<comment type="caution">
    <text evidence="1">The sequence shown here is derived from an EMBL/GenBank/DDBJ whole genome shotgun (WGS) entry which is preliminary data.</text>
</comment>
<dbReference type="Proteomes" id="UP000265520">
    <property type="component" value="Unassembled WGS sequence"/>
</dbReference>
<sequence>MKAETLLKLRSGGFRGGGKAWLVLQDSCTLKYPPGSNKGTKCCGDVVEVVFTVAFVD</sequence>
<organism evidence="1 2">
    <name type="scientific">Trifolium medium</name>
    <dbReference type="NCBI Taxonomy" id="97028"/>
    <lineage>
        <taxon>Eukaryota</taxon>
        <taxon>Viridiplantae</taxon>
        <taxon>Streptophyta</taxon>
        <taxon>Embryophyta</taxon>
        <taxon>Tracheophyta</taxon>
        <taxon>Spermatophyta</taxon>
        <taxon>Magnoliopsida</taxon>
        <taxon>eudicotyledons</taxon>
        <taxon>Gunneridae</taxon>
        <taxon>Pentapetalae</taxon>
        <taxon>rosids</taxon>
        <taxon>fabids</taxon>
        <taxon>Fabales</taxon>
        <taxon>Fabaceae</taxon>
        <taxon>Papilionoideae</taxon>
        <taxon>50 kb inversion clade</taxon>
        <taxon>NPAAA clade</taxon>
        <taxon>Hologalegina</taxon>
        <taxon>IRL clade</taxon>
        <taxon>Trifolieae</taxon>
        <taxon>Trifolium</taxon>
    </lineage>
</organism>
<accession>A0A392S6N3</accession>
<reference evidence="1 2" key="1">
    <citation type="journal article" date="2018" name="Front. Plant Sci.">
        <title>Red Clover (Trifolium pratense) and Zigzag Clover (T. medium) - A Picture of Genomic Similarities and Differences.</title>
        <authorList>
            <person name="Dluhosova J."/>
            <person name="Istvanek J."/>
            <person name="Nedelnik J."/>
            <person name="Repkova J."/>
        </authorList>
    </citation>
    <scope>NUCLEOTIDE SEQUENCE [LARGE SCALE GENOMIC DNA]</scope>
    <source>
        <strain evidence="2">cv. 10/8</strain>
        <tissue evidence="1">Leaf</tissue>
    </source>
</reference>
<evidence type="ECO:0000313" key="2">
    <source>
        <dbReference type="Proteomes" id="UP000265520"/>
    </source>
</evidence>
<proteinExistence type="predicted"/>
<keyword evidence="2" id="KW-1185">Reference proteome</keyword>
<dbReference type="AlphaFoldDB" id="A0A392S6N3"/>
<dbReference type="EMBL" id="LXQA010325566">
    <property type="protein sequence ID" value="MCI44057.1"/>
    <property type="molecule type" value="Genomic_DNA"/>
</dbReference>
<name>A0A392S6N3_9FABA</name>
<evidence type="ECO:0000313" key="1">
    <source>
        <dbReference type="EMBL" id="MCI44057.1"/>
    </source>
</evidence>